<name>A0AAW5K0Y7_9BACT</name>
<accession>A0AAW5K0Y7</accession>
<dbReference type="Pfam" id="PF25181">
    <property type="entry name" value="Phage_Bbp19"/>
    <property type="match status" value="1"/>
</dbReference>
<organism evidence="3 4">
    <name type="scientific">Cloacibacillus evryensis</name>
    <dbReference type="NCBI Taxonomy" id="508460"/>
    <lineage>
        <taxon>Bacteria</taxon>
        <taxon>Thermotogati</taxon>
        <taxon>Synergistota</taxon>
        <taxon>Synergistia</taxon>
        <taxon>Synergistales</taxon>
        <taxon>Synergistaceae</taxon>
        <taxon>Cloacibacillus</taxon>
    </lineage>
</organism>
<feature type="domain" description="Bbp19-like phage" evidence="2">
    <location>
        <begin position="27"/>
        <end position="84"/>
    </location>
</feature>
<dbReference type="Proteomes" id="UP001205919">
    <property type="component" value="Unassembled WGS sequence"/>
</dbReference>
<comment type="caution">
    <text evidence="3">The sequence shown here is derived from an EMBL/GenBank/DDBJ whole genome shotgun (WGS) entry which is preliminary data.</text>
</comment>
<feature type="coiled-coil region" evidence="1">
    <location>
        <begin position="2"/>
        <end position="29"/>
    </location>
</feature>
<evidence type="ECO:0000256" key="1">
    <source>
        <dbReference type="SAM" id="Coils"/>
    </source>
</evidence>
<keyword evidence="4" id="KW-1185">Reference proteome</keyword>
<evidence type="ECO:0000313" key="3">
    <source>
        <dbReference type="EMBL" id="MCQ4813561.1"/>
    </source>
</evidence>
<evidence type="ECO:0000259" key="2">
    <source>
        <dbReference type="Pfam" id="PF25181"/>
    </source>
</evidence>
<protein>
    <recommendedName>
        <fullName evidence="2">Bbp19-like phage domain-containing protein</fullName>
    </recommendedName>
</protein>
<reference evidence="3 4" key="1">
    <citation type="submission" date="2022-06" db="EMBL/GenBank/DDBJ databases">
        <title>Isolation of gut microbiota from human fecal samples.</title>
        <authorList>
            <person name="Pamer E.G."/>
            <person name="Barat B."/>
            <person name="Waligurski E."/>
            <person name="Medina S."/>
            <person name="Paddock L."/>
            <person name="Mostad J."/>
        </authorList>
    </citation>
    <scope>NUCLEOTIDE SEQUENCE [LARGE SCALE GENOMIC DNA]</scope>
    <source>
        <strain evidence="3 4">DFI.9.90</strain>
    </source>
</reference>
<gene>
    <name evidence="3" type="ORF">NE630_03865</name>
</gene>
<dbReference type="RefSeq" id="WP_256181591.1">
    <property type="nucleotide sequence ID" value="NZ_JANFYT010000006.1"/>
</dbReference>
<keyword evidence="1" id="KW-0175">Coiled coil</keyword>
<proteinExistence type="predicted"/>
<sequence>MKNNEEYRKEIAEKNRQRREEEINDLRAVLSSVSGRRFIWRLLERGGVFRSSFNAESDSYTAFNEGRRNLGLLVLNDILEADLDAFTLMQEEAKVQADLAKQEKS</sequence>
<evidence type="ECO:0000313" key="4">
    <source>
        <dbReference type="Proteomes" id="UP001205919"/>
    </source>
</evidence>
<dbReference type="AlphaFoldDB" id="A0AAW5K0Y7"/>
<dbReference type="EMBL" id="JANFYT010000006">
    <property type="protein sequence ID" value="MCQ4813561.1"/>
    <property type="molecule type" value="Genomic_DNA"/>
</dbReference>
<dbReference type="InterPro" id="IPR057447">
    <property type="entry name" value="Bbp19-like_phage"/>
</dbReference>